<dbReference type="Pfam" id="PF00149">
    <property type="entry name" value="Metallophos"/>
    <property type="match status" value="1"/>
</dbReference>
<evidence type="ECO:0000259" key="9">
    <source>
        <dbReference type="Pfam" id="PF00149"/>
    </source>
</evidence>
<dbReference type="Gene3D" id="3.60.21.10">
    <property type="match status" value="1"/>
</dbReference>
<sequence length="481" mass="51213">MRILHTSDWHFGRSLHGADLSDAVDAFIDWLEGQLHEHDVDVLLISGDIFDRAVPPVREVRRLSDALSRLCQHATVIAMPGNHDSALRLGFAADLMQPQLRIVSPVSAIGTPIECVGNDGQRCLVYPIPYLEPDLVRQELGEGLAVLTSRSIPPASSSPTAVSRSALLSPGIASQGELPLNFPSTGQEGLPSGEEEGPLAEGDGSAVPLVGRSHQAVMDAAMTLIRADRQKRLDSGDAAPAIVMVHAFITGATPSDSERDIRVGGVENVGAATFDGFDYIAAGHLHRPQDIQGSTSPIRYAGSPIAYSFSEAATPKLVTLVELGSDGVRSMKHLATPCLRPLSVIRDSFEAVLGEDYAALRSHFVSITVTDDARPPQMTTRVREVFPHALVVMHEGTYSPRASSAAAVREGRSAHDVAVDFFEEISGAALNDAERQLIDDLWTDLRIIERGDRASGPAGAPATEASMDSVSAHNTSIGGEV</sequence>
<evidence type="ECO:0000256" key="1">
    <source>
        <dbReference type="ARBA" id="ARBA00010555"/>
    </source>
</evidence>
<keyword evidence="7" id="KW-0235">DNA replication</keyword>
<evidence type="ECO:0000313" key="12">
    <source>
        <dbReference type="Proteomes" id="UP000280444"/>
    </source>
</evidence>
<name>A0A3P1SF72_9ACTO</name>
<dbReference type="Proteomes" id="UP000280444">
    <property type="component" value="Unassembled WGS sequence"/>
</dbReference>
<keyword evidence="7" id="KW-0255">Endonuclease</keyword>
<evidence type="ECO:0000256" key="7">
    <source>
        <dbReference type="RuleBase" id="RU363069"/>
    </source>
</evidence>
<feature type="region of interest" description="Disordered" evidence="8">
    <location>
        <begin position="452"/>
        <end position="481"/>
    </location>
</feature>
<evidence type="ECO:0000259" key="10">
    <source>
        <dbReference type="Pfam" id="PF12320"/>
    </source>
</evidence>
<dbReference type="InterPro" id="IPR004593">
    <property type="entry name" value="SbcD"/>
</dbReference>
<dbReference type="PANTHER" id="PTHR30337">
    <property type="entry name" value="COMPONENT OF ATP-DEPENDENT DSDNA EXONUCLEASE"/>
    <property type="match status" value="1"/>
</dbReference>
<feature type="compositionally biased region" description="Polar residues" evidence="8">
    <location>
        <begin position="466"/>
        <end position="481"/>
    </location>
</feature>
<evidence type="ECO:0000256" key="3">
    <source>
        <dbReference type="ARBA" id="ARBA00013365"/>
    </source>
</evidence>
<dbReference type="GO" id="GO:0004519">
    <property type="term" value="F:endonuclease activity"/>
    <property type="evidence" value="ECO:0007669"/>
    <property type="project" value="UniProtKB-KW"/>
</dbReference>
<accession>A0A3P1SF72</accession>
<evidence type="ECO:0000256" key="5">
    <source>
        <dbReference type="ARBA" id="ARBA00022801"/>
    </source>
</evidence>
<dbReference type="NCBIfam" id="TIGR00619">
    <property type="entry name" value="sbcd"/>
    <property type="match status" value="1"/>
</dbReference>
<comment type="function">
    <text evidence="7">SbcCD cleaves DNA hairpin structures. These structures can inhibit DNA replication and are intermediates in certain DNA recombination reactions. The complex acts as a 3'-&gt;5' double strand exonuclease that can open hairpins. It also has a 5' single-strand endonuclease activity.</text>
</comment>
<dbReference type="RefSeq" id="WP_124871106.1">
    <property type="nucleotide sequence ID" value="NZ_RQZF01000008.1"/>
</dbReference>
<organism evidence="11 12">
    <name type="scientific">Schaalia canis</name>
    <dbReference type="NCBI Taxonomy" id="100469"/>
    <lineage>
        <taxon>Bacteria</taxon>
        <taxon>Bacillati</taxon>
        <taxon>Actinomycetota</taxon>
        <taxon>Actinomycetes</taxon>
        <taxon>Actinomycetales</taxon>
        <taxon>Actinomycetaceae</taxon>
        <taxon>Schaalia</taxon>
    </lineage>
</organism>
<keyword evidence="4 7" id="KW-0540">Nuclease</keyword>
<evidence type="ECO:0000256" key="4">
    <source>
        <dbReference type="ARBA" id="ARBA00022722"/>
    </source>
</evidence>
<dbReference type="InterPro" id="IPR004843">
    <property type="entry name" value="Calcineurin-like_PHP"/>
</dbReference>
<dbReference type="InterPro" id="IPR026843">
    <property type="entry name" value="SbcD_C"/>
</dbReference>
<dbReference type="GO" id="GO:0008408">
    <property type="term" value="F:3'-5' exonuclease activity"/>
    <property type="evidence" value="ECO:0007669"/>
    <property type="project" value="InterPro"/>
</dbReference>
<dbReference type="OrthoDB" id="9773856at2"/>
<dbReference type="EMBL" id="RQZF01000008">
    <property type="protein sequence ID" value="RRC94972.1"/>
    <property type="molecule type" value="Genomic_DNA"/>
</dbReference>
<dbReference type="SUPFAM" id="SSF56300">
    <property type="entry name" value="Metallo-dependent phosphatases"/>
    <property type="match status" value="1"/>
</dbReference>
<dbReference type="GO" id="GO:0006260">
    <property type="term" value="P:DNA replication"/>
    <property type="evidence" value="ECO:0007669"/>
    <property type="project" value="UniProtKB-KW"/>
</dbReference>
<gene>
    <name evidence="7 11" type="primary">sbcD</name>
    <name evidence="11" type="ORF">EII11_07770</name>
</gene>
<dbReference type="InterPro" id="IPR050535">
    <property type="entry name" value="DNA_Repair-Maintenance_Comp"/>
</dbReference>
<feature type="domain" description="Calcineurin-like phosphoesterase" evidence="9">
    <location>
        <begin position="1"/>
        <end position="89"/>
    </location>
</feature>
<evidence type="ECO:0000256" key="2">
    <source>
        <dbReference type="ARBA" id="ARBA00011322"/>
    </source>
</evidence>
<keyword evidence="6 7" id="KW-0269">Exonuclease</keyword>
<evidence type="ECO:0000256" key="6">
    <source>
        <dbReference type="ARBA" id="ARBA00022839"/>
    </source>
</evidence>
<keyword evidence="12" id="KW-1185">Reference proteome</keyword>
<dbReference type="Pfam" id="PF12320">
    <property type="entry name" value="SbcD_C"/>
    <property type="match status" value="1"/>
</dbReference>
<feature type="region of interest" description="Disordered" evidence="8">
    <location>
        <begin position="177"/>
        <end position="205"/>
    </location>
</feature>
<keyword evidence="5 7" id="KW-0378">Hydrolase</keyword>
<evidence type="ECO:0000313" key="11">
    <source>
        <dbReference type="EMBL" id="RRC94972.1"/>
    </source>
</evidence>
<dbReference type="AlphaFoldDB" id="A0A3P1SF72"/>
<dbReference type="InterPro" id="IPR029052">
    <property type="entry name" value="Metallo-depent_PP-like"/>
</dbReference>
<protein>
    <recommendedName>
        <fullName evidence="3 7">Nuclease SbcCD subunit D</fullName>
    </recommendedName>
</protein>
<comment type="caution">
    <text evidence="11">The sequence shown here is derived from an EMBL/GenBank/DDBJ whole genome shotgun (WGS) entry which is preliminary data.</text>
</comment>
<reference evidence="11 12" key="1">
    <citation type="submission" date="2018-11" db="EMBL/GenBank/DDBJ databases">
        <title>Genomes From Bacteria Associated with the Canine Oral Cavity: a Test Case for Automated Genome-Based Taxonomic Assignment.</title>
        <authorList>
            <person name="Coil D.A."/>
            <person name="Jospin G."/>
            <person name="Darling A.E."/>
            <person name="Wallis C."/>
            <person name="Davis I.J."/>
            <person name="Harris S."/>
            <person name="Eisen J.A."/>
            <person name="Holcombe L.J."/>
            <person name="O'Flynn C."/>
        </authorList>
    </citation>
    <scope>NUCLEOTIDE SEQUENCE [LARGE SCALE GENOMIC DNA]</scope>
    <source>
        <strain evidence="11 12">OH770</strain>
    </source>
</reference>
<dbReference type="CDD" id="cd00840">
    <property type="entry name" value="MPP_Mre11_N"/>
    <property type="match status" value="1"/>
</dbReference>
<comment type="similarity">
    <text evidence="1 7">Belongs to the SbcD family.</text>
</comment>
<comment type="subunit">
    <text evidence="2 7">Heterodimer of SbcC and SbcD.</text>
</comment>
<dbReference type="InterPro" id="IPR041796">
    <property type="entry name" value="Mre11_N"/>
</dbReference>
<evidence type="ECO:0000256" key="8">
    <source>
        <dbReference type="SAM" id="MobiDB-lite"/>
    </source>
</evidence>
<keyword evidence="7" id="KW-0233">DNA recombination</keyword>
<feature type="domain" description="Nuclease SbcCD subunit D C-terminal" evidence="10">
    <location>
        <begin position="338"/>
        <end position="424"/>
    </location>
</feature>
<dbReference type="PANTHER" id="PTHR30337:SF0">
    <property type="entry name" value="NUCLEASE SBCCD SUBUNIT D"/>
    <property type="match status" value="1"/>
</dbReference>
<proteinExistence type="inferred from homology"/>
<dbReference type="GO" id="GO:0006310">
    <property type="term" value="P:DNA recombination"/>
    <property type="evidence" value="ECO:0007669"/>
    <property type="project" value="UniProtKB-KW"/>
</dbReference>